<dbReference type="InterPro" id="IPR018177">
    <property type="entry name" value="L-lactate_DH_AS"/>
</dbReference>
<dbReference type="Pfam" id="PF02866">
    <property type="entry name" value="Ldh_1_C"/>
    <property type="match status" value="1"/>
</dbReference>
<feature type="active site" description="Proton acceptor" evidence="3">
    <location>
        <position position="172"/>
    </location>
</feature>
<feature type="binding site" evidence="4">
    <location>
        <begin position="118"/>
        <end position="120"/>
    </location>
    <ligand>
        <name>NAD(+)</name>
        <dbReference type="ChEBI" id="CHEBI:57540"/>
    </ligand>
</feature>
<evidence type="ECO:0000256" key="2">
    <source>
        <dbReference type="ARBA" id="ARBA00023002"/>
    </source>
</evidence>
<dbReference type="PANTHER" id="PTHR43128">
    <property type="entry name" value="L-2-HYDROXYCARBOXYLATE DEHYDROGENASE (NAD(P)(+))"/>
    <property type="match status" value="1"/>
</dbReference>
<evidence type="ECO:0000256" key="5">
    <source>
        <dbReference type="RuleBase" id="RU003369"/>
    </source>
</evidence>
<dbReference type="RefSeq" id="WP_186887095.1">
    <property type="nucleotide sequence ID" value="NZ_JACONZ010000001.1"/>
</dbReference>
<dbReference type="AlphaFoldDB" id="A0A923I5M8"/>
<evidence type="ECO:0000256" key="4">
    <source>
        <dbReference type="PIRSR" id="PIRSR000102-3"/>
    </source>
</evidence>
<dbReference type="SUPFAM" id="SSF51735">
    <property type="entry name" value="NAD(P)-binding Rossmann-fold domains"/>
    <property type="match status" value="1"/>
</dbReference>
<name>A0A923I5M8_9FIRM</name>
<dbReference type="Gene3D" id="3.40.50.720">
    <property type="entry name" value="NAD(P)-binding Rossmann-like Domain"/>
    <property type="match status" value="1"/>
</dbReference>
<reference evidence="8" key="1">
    <citation type="submission" date="2020-08" db="EMBL/GenBank/DDBJ databases">
        <title>Genome public.</title>
        <authorList>
            <person name="Liu C."/>
            <person name="Sun Q."/>
        </authorList>
    </citation>
    <scope>NUCLEOTIDE SEQUENCE</scope>
    <source>
        <strain evidence="8">BX8</strain>
    </source>
</reference>
<feature type="domain" description="Lactate/malate dehydrogenase N-terminal" evidence="6">
    <location>
        <begin position="5"/>
        <end position="134"/>
    </location>
</feature>
<dbReference type="PRINTS" id="PR00086">
    <property type="entry name" value="LLDHDRGNASE"/>
</dbReference>
<comment type="similarity">
    <text evidence="1">Belongs to the LDH/MDH superfamily. LDH family.</text>
</comment>
<evidence type="ECO:0000256" key="1">
    <source>
        <dbReference type="ARBA" id="ARBA00006054"/>
    </source>
</evidence>
<keyword evidence="4" id="KW-0520">NAD</keyword>
<evidence type="ECO:0000256" key="3">
    <source>
        <dbReference type="PIRSR" id="PIRSR000102-1"/>
    </source>
</evidence>
<evidence type="ECO:0000259" key="6">
    <source>
        <dbReference type="Pfam" id="PF00056"/>
    </source>
</evidence>
<proteinExistence type="inferred from homology"/>
<dbReference type="Pfam" id="PF00056">
    <property type="entry name" value="Ldh_1_N"/>
    <property type="match status" value="1"/>
</dbReference>
<keyword evidence="9" id="KW-1185">Reference proteome</keyword>
<dbReference type="InterPro" id="IPR015955">
    <property type="entry name" value="Lactate_DH/Glyco_Ohase_4_C"/>
</dbReference>
<evidence type="ECO:0000313" key="8">
    <source>
        <dbReference type="EMBL" id="MBC5580765.1"/>
    </source>
</evidence>
<dbReference type="PIRSF" id="PIRSF000102">
    <property type="entry name" value="Lac_mal_DH"/>
    <property type="match status" value="1"/>
</dbReference>
<evidence type="ECO:0000313" key="9">
    <source>
        <dbReference type="Proteomes" id="UP000659630"/>
    </source>
</evidence>
<dbReference type="PANTHER" id="PTHR43128:SF31">
    <property type="entry name" value="L-LACTATE DEHYDROGENASE"/>
    <property type="match status" value="1"/>
</dbReference>
<feature type="binding site" evidence="4">
    <location>
        <begin position="10"/>
        <end position="15"/>
    </location>
    <ligand>
        <name>NAD(+)</name>
        <dbReference type="ChEBI" id="CHEBI:57540"/>
    </ligand>
</feature>
<comment type="caution">
    <text evidence="8">The sequence shown here is derived from an EMBL/GenBank/DDBJ whole genome shotgun (WGS) entry which is preliminary data.</text>
</comment>
<dbReference type="EMBL" id="JACONZ010000001">
    <property type="protein sequence ID" value="MBC5580765.1"/>
    <property type="molecule type" value="Genomic_DNA"/>
</dbReference>
<evidence type="ECO:0000259" key="7">
    <source>
        <dbReference type="Pfam" id="PF02866"/>
    </source>
</evidence>
<gene>
    <name evidence="8" type="ORF">H8S23_04540</name>
</gene>
<dbReference type="InterPro" id="IPR001236">
    <property type="entry name" value="Lactate/malate_DH_N"/>
</dbReference>
<dbReference type="PROSITE" id="PS00064">
    <property type="entry name" value="L_LDH"/>
    <property type="match status" value="1"/>
</dbReference>
<dbReference type="InterPro" id="IPR036291">
    <property type="entry name" value="NAD(P)-bd_dom_sf"/>
</dbReference>
<accession>A0A923I5M8</accession>
<dbReference type="GO" id="GO:0006089">
    <property type="term" value="P:lactate metabolic process"/>
    <property type="evidence" value="ECO:0007669"/>
    <property type="project" value="TreeGrafter"/>
</dbReference>
<dbReference type="GO" id="GO:0004459">
    <property type="term" value="F:L-lactate dehydrogenase (NAD+) activity"/>
    <property type="evidence" value="ECO:0007669"/>
    <property type="project" value="InterPro"/>
</dbReference>
<dbReference type="Gene3D" id="3.90.110.10">
    <property type="entry name" value="Lactate dehydrogenase/glycoside hydrolase, family 4, C-terminal"/>
    <property type="match status" value="1"/>
</dbReference>
<sequence length="305" mass="31146">MKREKVGIIGAGHVGSHIASALSLYGLCGEIVLIDRDADKARAQAIDLADPAVYFPRPVKIAAGSYQDLADAAVVVMAACDGILEEDRLLELDSTVRVTQEILPRLTSSGFSGIVVSVTNPCDIIAQYLAAGSGLTVIGTGTALDSARLRLRIAEAAGVAPASVEAYCLGEHGDSQVAALSSAVIGGRPARELCSAAALAGAARSTVTAGWDIAGPKGSTEFGIGSAAAALCAAILRDERRVIPCSAMLEGEYGDSGVYASLPRVIGAAGVLRTLTPELDAAEREGFAHSCAVLRANCRRAGLSV</sequence>
<feature type="binding site" evidence="4">
    <location>
        <position position="35"/>
    </location>
    <ligand>
        <name>NAD(+)</name>
        <dbReference type="ChEBI" id="CHEBI:57540"/>
    </ligand>
</feature>
<keyword evidence="2 5" id="KW-0560">Oxidoreductase</keyword>
<feature type="domain" description="Lactate/malate dehydrogenase C-terminal" evidence="7">
    <location>
        <begin position="142"/>
        <end position="298"/>
    </location>
</feature>
<dbReference type="Proteomes" id="UP000659630">
    <property type="component" value="Unassembled WGS sequence"/>
</dbReference>
<protein>
    <submittedName>
        <fullName evidence="8">NAD(P)-binding domain-containing protein</fullName>
    </submittedName>
</protein>
<dbReference type="SUPFAM" id="SSF56327">
    <property type="entry name" value="LDH C-terminal domain-like"/>
    <property type="match status" value="1"/>
</dbReference>
<dbReference type="InterPro" id="IPR001557">
    <property type="entry name" value="L-lactate/malate_DH"/>
</dbReference>
<dbReference type="InterPro" id="IPR022383">
    <property type="entry name" value="Lactate/malate_DH_C"/>
</dbReference>
<organism evidence="8 9">
    <name type="scientific">Anaerofilum hominis</name>
    <dbReference type="NCBI Taxonomy" id="2763016"/>
    <lineage>
        <taxon>Bacteria</taxon>
        <taxon>Bacillati</taxon>
        <taxon>Bacillota</taxon>
        <taxon>Clostridia</taxon>
        <taxon>Eubacteriales</taxon>
        <taxon>Oscillospiraceae</taxon>
        <taxon>Anaerofilum</taxon>
    </lineage>
</organism>